<dbReference type="OrthoDB" id="9805333at2"/>
<dbReference type="InterPro" id="IPR053853">
    <property type="entry name" value="FitA-like_RHH"/>
</dbReference>
<evidence type="ECO:0000313" key="3">
    <source>
        <dbReference type="Proteomes" id="UP000076925"/>
    </source>
</evidence>
<dbReference type="GO" id="GO:0006355">
    <property type="term" value="P:regulation of DNA-templated transcription"/>
    <property type="evidence" value="ECO:0007669"/>
    <property type="project" value="InterPro"/>
</dbReference>
<dbReference type="SUPFAM" id="SSF47598">
    <property type="entry name" value="Ribbon-helix-helix"/>
    <property type="match status" value="1"/>
</dbReference>
<accession>A0A139X6V7</accession>
<dbReference type="RefSeq" id="WP_017749536.1">
    <property type="nucleotide sequence ID" value="NZ_KQ976354.1"/>
</dbReference>
<protein>
    <recommendedName>
        <fullName evidence="1">Antitoxin FitA-like ribbon-helix-helix domain-containing protein</fullName>
    </recommendedName>
</protein>
<keyword evidence="3" id="KW-1185">Reference proteome</keyword>
<gene>
    <name evidence="2" type="ORF">WA1_26760</name>
</gene>
<dbReference type="InterPro" id="IPR010985">
    <property type="entry name" value="Ribbon_hlx_hlx"/>
</dbReference>
<comment type="caution">
    <text evidence="2">The sequence shown here is derived from an EMBL/GenBank/DDBJ whole genome shotgun (WGS) entry which is preliminary data.</text>
</comment>
<feature type="domain" description="Antitoxin FitA-like ribbon-helix-helix" evidence="1">
    <location>
        <begin position="3"/>
        <end position="39"/>
    </location>
</feature>
<proteinExistence type="predicted"/>
<dbReference type="Pfam" id="PF22513">
    <property type="entry name" value="FitA-like_RHH"/>
    <property type="match status" value="1"/>
</dbReference>
<name>A0A139X6V7_9CYAN</name>
<dbReference type="Gene3D" id="1.10.1220.10">
    <property type="entry name" value="Met repressor-like"/>
    <property type="match status" value="1"/>
</dbReference>
<evidence type="ECO:0000313" key="2">
    <source>
        <dbReference type="EMBL" id="KYC40416.1"/>
    </source>
</evidence>
<dbReference type="EMBL" id="ANNX02000029">
    <property type="protein sequence ID" value="KYC40416.1"/>
    <property type="molecule type" value="Genomic_DNA"/>
</dbReference>
<organism evidence="2 3">
    <name type="scientific">Scytonema hofmannii PCC 7110</name>
    <dbReference type="NCBI Taxonomy" id="128403"/>
    <lineage>
        <taxon>Bacteria</taxon>
        <taxon>Bacillati</taxon>
        <taxon>Cyanobacteriota</taxon>
        <taxon>Cyanophyceae</taxon>
        <taxon>Nostocales</taxon>
        <taxon>Scytonemataceae</taxon>
        <taxon>Scytonema</taxon>
    </lineage>
</organism>
<sequence length="84" mass="9777">MTQLVINNIDPILIYKLETLARQHARSLQEELKHILEQATQPITNQTQSVDIATAREMVAQIQEMFAGRTFRDSAELIREDRER</sequence>
<dbReference type="InterPro" id="IPR013321">
    <property type="entry name" value="Arc_rbn_hlx_hlx"/>
</dbReference>
<evidence type="ECO:0000259" key="1">
    <source>
        <dbReference type="Pfam" id="PF22513"/>
    </source>
</evidence>
<dbReference type="AlphaFoldDB" id="A0A139X6V7"/>
<dbReference type="Proteomes" id="UP000076925">
    <property type="component" value="Unassembled WGS sequence"/>
</dbReference>
<dbReference type="STRING" id="128403.WA1_26760"/>
<reference evidence="2 3" key="1">
    <citation type="journal article" date="2013" name="Genome Biol. Evol.">
        <title>Genomes of Stigonematalean cyanobacteria (subsection V) and the evolution of oxygenic photosynthesis from prokaryotes to plastids.</title>
        <authorList>
            <person name="Dagan T."/>
            <person name="Roettger M."/>
            <person name="Stucken K."/>
            <person name="Landan G."/>
            <person name="Koch R."/>
            <person name="Major P."/>
            <person name="Gould S.B."/>
            <person name="Goremykin V.V."/>
            <person name="Rippka R."/>
            <person name="Tandeau de Marsac N."/>
            <person name="Gugger M."/>
            <person name="Lockhart P.J."/>
            <person name="Allen J.F."/>
            <person name="Brune I."/>
            <person name="Maus I."/>
            <person name="Puhler A."/>
            <person name="Martin W.F."/>
        </authorList>
    </citation>
    <scope>NUCLEOTIDE SEQUENCE [LARGE SCALE GENOMIC DNA]</scope>
    <source>
        <strain evidence="2 3">PCC 7110</strain>
    </source>
</reference>